<evidence type="ECO:0000256" key="1">
    <source>
        <dbReference type="SAM" id="MobiDB-lite"/>
    </source>
</evidence>
<evidence type="ECO:0000313" key="3">
    <source>
        <dbReference type="Proteomes" id="UP000002058"/>
    </source>
</evidence>
<dbReference type="AlphaFoldDB" id="C4JY73"/>
<accession>C4JY73</accession>
<dbReference type="HOGENOM" id="CLU_1595785_0_0_1"/>
<dbReference type="RefSeq" id="XP_002582351.1">
    <property type="nucleotide sequence ID" value="XM_002582305.1"/>
</dbReference>
<evidence type="ECO:0000313" key="2">
    <source>
        <dbReference type="EMBL" id="EEP82259.1"/>
    </source>
</evidence>
<organism evidence="2 3">
    <name type="scientific">Uncinocarpus reesii (strain UAMH 1704)</name>
    <dbReference type="NCBI Taxonomy" id="336963"/>
    <lineage>
        <taxon>Eukaryota</taxon>
        <taxon>Fungi</taxon>
        <taxon>Dikarya</taxon>
        <taxon>Ascomycota</taxon>
        <taxon>Pezizomycotina</taxon>
        <taxon>Eurotiomycetes</taxon>
        <taxon>Eurotiomycetidae</taxon>
        <taxon>Onygenales</taxon>
        <taxon>Onygenaceae</taxon>
        <taxon>Uncinocarpus</taxon>
    </lineage>
</organism>
<dbReference type="EMBL" id="CH476619">
    <property type="protein sequence ID" value="EEP82259.1"/>
    <property type="molecule type" value="Genomic_DNA"/>
</dbReference>
<dbReference type="InParanoid" id="C4JY73"/>
<gene>
    <name evidence="2" type="ORF">UREG_07124</name>
</gene>
<keyword evidence="3" id="KW-1185">Reference proteome</keyword>
<dbReference type="GeneID" id="8444568"/>
<dbReference type="Proteomes" id="UP000002058">
    <property type="component" value="Unassembled WGS sequence"/>
</dbReference>
<feature type="compositionally biased region" description="Basic and acidic residues" evidence="1">
    <location>
        <begin position="116"/>
        <end position="132"/>
    </location>
</feature>
<feature type="region of interest" description="Disordered" evidence="1">
    <location>
        <begin position="104"/>
        <end position="136"/>
    </location>
</feature>
<sequence>MSDCTFIATSQIPHANPLLSCRLSMQIGVWLSMVEVSGGAAQSLHIRTSGLSSCSQTLDIELHNNNQSRSVRLQKAGTAQPPISRRIDIADDLGFAMSGTDYARSGPMLAGKPVSYRKETKQQHKRHQDREVGAQQGRVHTEGIVWRRRWYGFLDDDGFDGGCAFDP</sequence>
<protein>
    <submittedName>
        <fullName evidence="2">Uncharacterized protein</fullName>
    </submittedName>
</protein>
<dbReference type="VEuPathDB" id="FungiDB:UREG_07124"/>
<dbReference type="KEGG" id="ure:UREG_07124"/>
<reference evidence="3" key="1">
    <citation type="journal article" date="2009" name="Genome Res.">
        <title>Comparative genomic analyses of the human fungal pathogens Coccidioides and their relatives.</title>
        <authorList>
            <person name="Sharpton T.J."/>
            <person name="Stajich J.E."/>
            <person name="Rounsley S.D."/>
            <person name="Gardner M.J."/>
            <person name="Wortman J.R."/>
            <person name="Jordar V.S."/>
            <person name="Maiti R."/>
            <person name="Kodira C.D."/>
            <person name="Neafsey D.E."/>
            <person name="Zeng Q."/>
            <person name="Hung C.-Y."/>
            <person name="McMahan C."/>
            <person name="Muszewska A."/>
            <person name="Grynberg M."/>
            <person name="Mandel M.A."/>
            <person name="Kellner E.M."/>
            <person name="Barker B.M."/>
            <person name="Galgiani J.N."/>
            <person name="Orbach M.J."/>
            <person name="Kirkland T.N."/>
            <person name="Cole G.T."/>
            <person name="Henn M.R."/>
            <person name="Birren B.W."/>
            <person name="Taylor J.W."/>
        </authorList>
    </citation>
    <scope>NUCLEOTIDE SEQUENCE [LARGE SCALE GENOMIC DNA]</scope>
    <source>
        <strain evidence="3">UAMH 1704</strain>
    </source>
</reference>
<proteinExistence type="predicted"/>
<name>C4JY73_UNCRE</name>